<evidence type="ECO:0000313" key="2">
    <source>
        <dbReference type="EMBL" id="RZO27350.1"/>
    </source>
</evidence>
<accession>A0A520N1K0</accession>
<comment type="caution">
    <text evidence="2">The sequence shown here is derived from an EMBL/GenBank/DDBJ whole genome shotgun (WGS) entry which is preliminary data.</text>
</comment>
<organism evidence="2 3">
    <name type="scientific">SAR86 cluster bacterium</name>
    <dbReference type="NCBI Taxonomy" id="2030880"/>
    <lineage>
        <taxon>Bacteria</taxon>
        <taxon>Pseudomonadati</taxon>
        <taxon>Pseudomonadota</taxon>
        <taxon>Gammaproteobacteria</taxon>
        <taxon>SAR86 cluster</taxon>
    </lineage>
</organism>
<dbReference type="Gene3D" id="2.60.450.10">
    <property type="entry name" value="Lipopolysaccharide (LPS) transport protein A like domain"/>
    <property type="match status" value="1"/>
</dbReference>
<feature type="domain" description="Organic solvent tolerance-like N-terminal" evidence="1">
    <location>
        <begin position="20"/>
        <end position="121"/>
    </location>
</feature>
<dbReference type="AlphaFoldDB" id="A0A520N1K0"/>
<evidence type="ECO:0000313" key="3">
    <source>
        <dbReference type="Proteomes" id="UP000315825"/>
    </source>
</evidence>
<dbReference type="InterPro" id="IPR005653">
    <property type="entry name" value="OstA-like_N"/>
</dbReference>
<dbReference type="EMBL" id="SHBE01000001">
    <property type="protein sequence ID" value="RZO27350.1"/>
    <property type="molecule type" value="Genomic_DNA"/>
</dbReference>
<sequence>MLYRLFFLLLPFFVFSQEYEIKSSSVEIDTDSNKLIYTGDVVFSSDDVTFEADRLVILQENEEFIAVGTPIKLTYIENGETILGVSSNLKMISGIIELYNDAQLIRSDTKIISESIKINLNND</sequence>
<reference evidence="2 3" key="1">
    <citation type="submission" date="2019-02" db="EMBL/GenBank/DDBJ databases">
        <title>Prokaryotic population dynamics and viral predation in marine succession experiment using metagenomics: the confinement effect.</title>
        <authorList>
            <person name="Haro-Moreno J.M."/>
            <person name="Rodriguez-Valera F."/>
            <person name="Lopez-Perez M."/>
        </authorList>
    </citation>
    <scope>NUCLEOTIDE SEQUENCE [LARGE SCALE GENOMIC DNA]</scope>
    <source>
        <strain evidence="2">MED-G159</strain>
    </source>
</reference>
<dbReference type="Pfam" id="PF03968">
    <property type="entry name" value="LptD_N"/>
    <property type="match status" value="1"/>
</dbReference>
<evidence type="ECO:0000259" key="1">
    <source>
        <dbReference type="Pfam" id="PF03968"/>
    </source>
</evidence>
<protein>
    <recommendedName>
        <fullName evidence="1">Organic solvent tolerance-like N-terminal domain-containing protein</fullName>
    </recommendedName>
</protein>
<name>A0A520N1K0_9GAMM</name>
<dbReference type="Proteomes" id="UP000315825">
    <property type="component" value="Unassembled WGS sequence"/>
</dbReference>
<proteinExistence type="predicted"/>
<gene>
    <name evidence="2" type="ORF">EVA92_00985</name>
</gene>